<dbReference type="Proteomes" id="UP000183047">
    <property type="component" value="Unassembled WGS sequence"/>
</dbReference>
<name>A0A1G5CY28_9FIRM</name>
<feature type="signal peptide" evidence="1">
    <location>
        <begin position="1"/>
        <end position="24"/>
    </location>
</feature>
<dbReference type="EMBL" id="FMUR01000007">
    <property type="protein sequence ID" value="SCY07322.1"/>
    <property type="molecule type" value="Genomic_DNA"/>
</dbReference>
<feature type="chain" id="PRO_5039119573" description="DUF5640 domain-containing protein" evidence="1">
    <location>
        <begin position="25"/>
        <end position="132"/>
    </location>
</feature>
<evidence type="ECO:0000313" key="3">
    <source>
        <dbReference type="Proteomes" id="UP000183047"/>
    </source>
</evidence>
<keyword evidence="3" id="KW-1185">Reference proteome</keyword>
<dbReference type="AlphaFoldDB" id="A0A1G5CY28"/>
<gene>
    <name evidence="2" type="ORF">SAMN02910451_01289</name>
</gene>
<proteinExistence type="predicted"/>
<organism evidence="2 3">
    <name type="scientific">Butyrivibrio hungatei</name>
    <dbReference type="NCBI Taxonomy" id="185008"/>
    <lineage>
        <taxon>Bacteria</taxon>
        <taxon>Bacillati</taxon>
        <taxon>Bacillota</taxon>
        <taxon>Clostridia</taxon>
        <taxon>Lachnospirales</taxon>
        <taxon>Lachnospiraceae</taxon>
        <taxon>Butyrivibrio</taxon>
    </lineage>
</organism>
<evidence type="ECO:0000256" key="1">
    <source>
        <dbReference type="SAM" id="SignalP"/>
    </source>
</evidence>
<reference evidence="3" key="1">
    <citation type="submission" date="2016-10" db="EMBL/GenBank/DDBJ databases">
        <authorList>
            <person name="Varghese N."/>
            <person name="Submissions S."/>
        </authorList>
    </citation>
    <scope>NUCLEOTIDE SEQUENCE [LARGE SCALE GENOMIC DNA]</scope>
    <source>
        <strain evidence="3">XBD2006</strain>
    </source>
</reference>
<dbReference type="OrthoDB" id="2046657at2"/>
<evidence type="ECO:0008006" key="4">
    <source>
        <dbReference type="Google" id="ProtNLM"/>
    </source>
</evidence>
<dbReference type="RefSeq" id="WP_074461955.1">
    <property type="nucleotide sequence ID" value="NZ_FMUR01000007.1"/>
</dbReference>
<accession>A0A1G5CY28</accession>
<sequence>MLKNKATKIVVSLAGLLCMGSLFCGCGNTIGMATSTNSYNNEKVLAKDSSSYNYWEKEGTADETSADINFFFSGNDVIWKIDSEKDTDLQCSYDINISSGKFKIIEVTDDKNIVTLWENTDSSENSGNFPIC</sequence>
<keyword evidence="1" id="KW-0732">Signal</keyword>
<evidence type="ECO:0000313" key="2">
    <source>
        <dbReference type="EMBL" id="SCY07322.1"/>
    </source>
</evidence>
<dbReference type="PROSITE" id="PS51257">
    <property type="entry name" value="PROKAR_LIPOPROTEIN"/>
    <property type="match status" value="1"/>
</dbReference>
<protein>
    <recommendedName>
        <fullName evidence="4">DUF5640 domain-containing protein</fullName>
    </recommendedName>
</protein>